<dbReference type="Proteomes" id="UP000283786">
    <property type="component" value="Chromosome"/>
</dbReference>
<evidence type="ECO:0000313" key="3">
    <source>
        <dbReference type="EMBL" id="QPM89861.1"/>
    </source>
</evidence>
<evidence type="ECO:0000256" key="2">
    <source>
        <dbReference type="SAM" id="SignalP"/>
    </source>
</evidence>
<proteinExistence type="predicted"/>
<protein>
    <submittedName>
        <fullName evidence="3">Uncharacterized protein</fullName>
    </submittedName>
</protein>
<feature type="chain" id="PRO_5043736287" evidence="2">
    <location>
        <begin position="24"/>
        <end position="116"/>
    </location>
</feature>
<name>A0A418SFI1_9RHOB</name>
<organism evidence="3 4">
    <name type="scientific">Pseudooceanicola algae</name>
    <dbReference type="NCBI Taxonomy" id="1537215"/>
    <lineage>
        <taxon>Bacteria</taxon>
        <taxon>Pseudomonadati</taxon>
        <taxon>Pseudomonadota</taxon>
        <taxon>Alphaproteobacteria</taxon>
        <taxon>Rhodobacterales</taxon>
        <taxon>Paracoccaceae</taxon>
        <taxon>Pseudooceanicola</taxon>
    </lineage>
</organism>
<sequence>MTGFAKFVSVAVLAAIAPFAATAESVDVLNPYTRDAGAYVTGDTFGHDVDGVQESDVDVTNPYIRDAGPRVTSSTYSNQTGEADASNVDVLTPYRNDSGRIVTETHSDSPAVSQNF</sequence>
<feature type="compositionally biased region" description="Polar residues" evidence="1">
    <location>
        <begin position="71"/>
        <end position="81"/>
    </location>
</feature>
<gene>
    <name evidence="3" type="ORF">PSAL_010900</name>
</gene>
<dbReference type="RefSeq" id="WP_119839572.1">
    <property type="nucleotide sequence ID" value="NZ_CP060436.1"/>
</dbReference>
<evidence type="ECO:0000313" key="4">
    <source>
        <dbReference type="Proteomes" id="UP000283786"/>
    </source>
</evidence>
<keyword evidence="4" id="KW-1185">Reference proteome</keyword>
<feature type="signal peptide" evidence="2">
    <location>
        <begin position="1"/>
        <end position="23"/>
    </location>
</feature>
<evidence type="ECO:0000256" key="1">
    <source>
        <dbReference type="SAM" id="MobiDB-lite"/>
    </source>
</evidence>
<feature type="region of interest" description="Disordered" evidence="1">
    <location>
        <begin position="62"/>
        <end position="87"/>
    </location>
</feature>
<reference evidence="3 4" key="1">
    <citation type="submission" date="2020-08" db="EMBL/GenBank/DDBJ databases">
        <title>Genome sequence of Rhodobacteraceae bacterium Lw-13e.</title>
        <authorList>
            <person name="Poehlein A."/>
            <person name="Wolter L."/>
            <person name="Daniel R."/>
            <person name="Brinkhoff T."/>
        </authorList>
    </citation>
    <scope>NUCLEOTIDE SEQUENCE [LARGE SCALE GENOMIC DNA]</scope>
    <source>
        <strain evidence="3 4">Lw-13e</strain>
    </source>
</reference>
<dbReference type="EMBL" id="CP060436">
    <property type="protein sequence ID" value="QPM89861.1"/>
    <property type="molecule type" value="Genomic_DNA"/>
</dbReference>
<dbReference type="KEGG" id="palw:PSAL_010900"/>
<dbReference type="AlphaFoldDB" id="A0A418SFI1"/>
<accession>A0A418SFI1</accession>
<keyword evidence="2" id="KW-0732">Signal</keyword>